<accession>A0A8H7CTZ4</accession>
<feature type="compositionally biased region" description="Basic residues" evidence="1">
    <location>
        <begin position="666"/>
        <end position="677"/>
    </location>
</feature>
<feature type="compositionally biased region" description="Basic and acidic residues" evidence="1">
    <location>
        <begin position="80"/>
        <end position="89"/>
    </location>
</feature>
<keyword evidence="3" id="KW-1185">Reference proteome</keyword>
<dbReference type="AlphaFoldDB" id="A0A8H7CTZ4"/>
<sequence>MGMGMGAGLAGSASMGSIGGQAVRRKTSGGMLGASASMGNIGAGGAGGGGASGGLRQQTSGSNLRTGGGDGSGDGNGRGRGGDAEEEQRGCVPAAEPECVGGGGLRRKSSTASASQGTGTGTGSGGPSPTGSTTHVNRPSSTHSRAPVDNEHINFLTPLDYIPEHTKLTSPHAPPRGPPPPLVTVRTRAREQGHGHARSVSASGLAVSIGGSGGALPSPPQPIRKGSEGSSGVDSPPLSVTPALGILNAGTPQARPFVPPPPPPPLVTVRSNSNLSPNPQSAGSSGSGSGSGSGPKTHTSTGSGSTARGSPAPSPIRTSPPASAIPPARTASPAPMSIAQRTASPPPPPPPPLSMAAVLRSRGGASANPSSAYPSPYPASVTSAGGHSASPASAHSGGPQSAYGGPASGYPSAASASASASSASTPSSARSTPSGFAWRYSGDGGSESPMTAATTPATSREGGAWGGGGDKYELPERKSVVESERRWGGTGVGAVAASPLTSEPLNSAALRSPSSPQNKRERRRLRLHSPIDVEQLDLPREEDAHVPPLTPPIHSHPLEDEGEGSTGPDSAVDPPDDDGRGWLAALEGEELDPDDDHLDLYDGGYLDDPNLMDTRDLILSDSSDEEEDNMSDLDRASSANVADARSFDSPAASVFNDARSTFSRARSTRSRRKRRNTRAAPPPVPLGSAAGLHRPRARSADSSILAFGDVGLAPSEMWRMEQAARAAKAAAGAPVQEMRYVYQAAAARLPASVPPPPALLLGRGSDGSSQYDSASASISGHGHGSSESGQPHGASGYYASGSTSKSSLPEPPTRKETLKLSKKEKKEREKAEKEREKAMRKSSMPHRTSFSLLRGGGGTANSSAEALMIRGTTERTSSSSGGSDEIGRPQRANKPALFRSLYGDPTRGR</sequence>
<protein>
    <submittedName>
        <fullName evidence="2">Uncharacterized protein</fullName>
    </submittedName>
</protein>
<feature type="compositionally biased region" description="Basic and acidic residues" evidence="1">
    <location>
        <begin position="470"/>
        <end position="487"/>
    </location>
</feature>
<feature type="compositionally biased region" description="Polar residues" evidence="1">
    <location>
        <begin position="135"/>
        <end position="144"/>
    </location>
</feature>
<evidence type="ECO:0000313" key="2">
    <source>
        <dbReference type="EMBL" id="KAF7350349.1"/>
    </source>
</evidence>
<dbReference type="EMBL" id="JACAZI010000010">
    <property type="protein sequence ID" value="KAF7350349.1"/>
    <property type="molecule type" value="Genomic_DNA"/>
</dbReference>
<reference evidence="2" key="1">
    <citation type="submission" date="2020-05" db="EMBL/GenBank/DDBJ databases">
        <title>Mycena genomes resolve the evolution of fungal bioluminescence.</title>
        <authorList>
            <person name="Tsai I.J."/>
        </authorList>
    </citation>
    <scope>NUCLEOTIDE SEQUENCE</scope>
    <source>
        <strain evidence="2">CCC161011</strain>
    </source>
</reference>
<feature type="compositionally biased region" description="Pro residues" evidence="1">
    <location>
        <begin position="172"/>
        <end position="182"/>
    </location>
</feature>
<evidence type="ECO:0000313" key="3">
    <source>
        <dbReference type="Proteomes" id="UP000620124"/>
    </source>
</evidence>
<feature type="compositionally biased region" description="Low complexity" evidence="1">
    <location>
        <begin position="294"/>
        <end position="311"/>
    </location>
</feature>
<feature type="compositionally biased region" description="Acidic residues" evidence="1">
    <location>
        <begin position="622"/>
        <end position="631"/>
    </location>
</feature>
<feature type="compositionally biased region" description="Low complexity" evidence="1">
    <location>
        <begin position="869"/>
        <end position="883"/>
    </location>
</feature>
<feature type="compositionally biased region" description="Gly residues" evidence="1">
    <location>
        <begin position="41"/>
        <end position="53"/>
    </location>
</feature>
<organism evidence="2 3">
    <name type="scientific">Mycena venus</name>
    <dbReference type="NCBI Taxonomy" id="2733690"/>
    <lineage>
        <taxon>Eukaryota</taxon>
        <taxon>Fungi</taxon>
        <taxon>Dikarya</taxon>
        <taxon>Basidiomycota</taxon>
        <taxon>Agaricomycotina</taxon>
        <taxon>Agaricomycetes</taxon>
        <taxon>Agaricomycetidae</taxon>
        <taxon>Agaricales</taxon>
        <taxon>Marasmiineae</taxon>
        <taxon>Mycenaceae</taxon>
        <taxon>Mycena</taxon>
    </lineage>
</organism>
<feature type="compositionally biased region" description="Pro residues" evidence="1">
    <location>
        <begin position="257"/>
        <end position="266"/>
    </location>
</feature>
<feature type="compositionally biased region" description="Gly residues" evidence="1">
    <location>
        <begin position="66"/>
        <end position="79"/>
    </location>
</feature>
<feature type="compositionally biased region" description="Low complexity" evidence="1">
    <location>
        <begin position="766"/>
        <end position="807"/>
    </location>
</feature>
<feature type="region of interest" description="Disordered" evidence="1">
    <location>
        <begin position="758"/>
        <end position="909"/>
    </location>
</feature>
<feature type="compositionally biased region" description="Basic and acidic residues" evidence="1">
    <location>
        <begin position="812"/>
        <end position="839"/>
    </location>
</feature>
<feature type="compositionally biased region" description="Acidic residues" evidence="1">
    <location>
        <begin position="587"/>
        <end position="597"/>
    </location>
</feature>
<feature type="region of interest" description="Disordered" evidence="1">
    <location>
        <begin position="1"/>
        <end position="699"/>
    </location>
</feature>
<comment type="caution">
    <text evidence="2">The sequence shown here is derived from an EMBL/GenBank/DDBJ whole genome shotgun (WGS) entry which is preliminary data.</text>
</comment>
<evidence type="ECO:0000256" key="1">
    <source>
        <dbReference type="SAM" id="MobiDB-lite"/>
    </source>
</evidence>
<dbReference type="OrthoDB" id="3069236at2759"/>
<feature type="compositionally biased region" description="Pro residues" evidence="1">
    <location>
        <begin position="344"/>
        <end position="353"/>
    </location>
</feature>
<feature type="compositionally biased region" description="Gly residues" evidence="1">
    <location>
        <begin position="118"/>
        <end position="128"/>
    </location>
</feature>
<name>A0A8H7CTZ4_9AGAR</name>
<gene>
    <name evidence="2" type="ORF">MVEN_01339600</name>
</gene>
<dbReference type="Proteomes" id="UP000620124">
    <property type="component" value="Unassembled WGS sequence"/>
</dbReference>
<proteinExistence type="predicted"/>
<feature type="compositionally biased region" description="Low complexity" evidence="1">
    <location>
        <begin position="365"/>
        <end position="435"/>
    </location>
</feature>